<dbReference type="InParanoid" id="A0A061EJ62"/>
<dbReference type="AlphaFoldDB" id="A0A061EJ62"/>
<keyword evidence="2" id="KW-1185">Reference proteome</keyword>
<dbReference type="Gramene" id="EOY04648">
    <property type="protein sequence ID" value="EOY04648"/>
    <property type="gene ID" value="TCM_019850"/>
</dbReference>
<dbReference type="Gene3D" id="3.30.40.10">
    <property type="entry name" value="Zinc/RING finger domain, C3HC4 (zinc finger)"/>
    <property type="match status" value="1"/>
</dbReference>
<dbReference type="SUPFAM" id="SSF57850">
    <property type="entry name" value="RING/U-box"/>
    <property type="match status" value="1"/>
</dbReference>
<organism evidence="1 2">
    <name type="scientific">Theobroma cacao</name>
    <name type="common">Cacao</name>
    <name type="synonym">Cocoa</name>
    <dbReference type="NCBI Taxonomy" id="3641"/>
    <lineage>
        <taxon>Eukaryota</taxon>
        <taxon>Viridiplantae</taxon>
        <taxon>Streptophyta</taxon>
        <taxon>Embryophyta</taxon>
        <taxon>Tracheophyta</taxon>
        <taxon>Spermatophyta</taxon>
        <taxon>Magnoliopsida</taxon>
        <taxon>eudicotyledons</taxon>
        <taxon>Gunneridae</taxon>
        <taxon>Pentapetalae</taxon>
        <taxon>rosids</taxon>
        <taxon>malvids</taxon>
        <taxon>Malvales</taxon>
        <taxon>Malvaceae</taxon>
        <taxon>Byttnerioideae</taxon>
        <taxon>Theobroma</taxon>
    </lineage>
</organism>
<accession>A0A061EJ62</accession>
<dbReference type="InterPro" id="IPR013083">
    <property type="entry name" value="Znf_RING/FYVE/PHD"/>
</dbReference>
<evidence type="ECO:0008006" key="3">
    <source>
        <dbReference type="Google" id="ProtNLM"/>
    </source>
</evidence>
<proteinExistence type="predicted"/>
<evidence type="ECO:0000313" key="1">
    <source>
        <dbReference type="EMBL" id="EOY04648.1"/>
    </source>
</evidence>
<dbReference type="EMBL" id="CM001882">
    <property type="protein sequence ID" value="EOY04648.1"/>
    <property type="molecule type" value="Genomic_DNA"/>
</dbReference>
<sequence>MSLGSMFSDNEGDEVFTDHDDAFMEDIVILEIDFEEVIEDVAAVVLDDPVPPKMKRASITTIEGLEKVKIDESSVKSCSMCFEDLSIGTEARHLLCSHVYHTSYITK</sequence>
<dbReference type="Proteomes" id="UP000026915">
    <property type="component" value="Chromosome 4"/>
</dbReference>
<dbReference type="HOGENOM" id="CLU_2214763_0_0_1"/>
<evidence type="ECO:0000313" key="2">
    <source>
        <dbReference type="Proteomes" id="UP000026915"/>
    </source>
</evidence>
<name>A0A061EJ62_THECC</name>
<protein>
    <recommendedName>
        <fullName evidence="3">RING/U-box superfamily protein</fullName>
    </recommendedName>
</protein>
<reference evidence="1 2" key="1">
    <citation type="journal article" date="2013" name="Genome Biol.">
        <title>The genome sequence of the most widely cultivated cacao type and its use to identify candidate genes regulating pod color.</title>
        <authorList>
            <person name="Motamayor J.C."/>
            <person name="Mockaitis K."/>
            <person name="Schmutz J."/>
            <person name="Haiminen N."/>
            <person name="Iii D.L."/>
            <person name="Cornejo O."/>
            <person name="Findley S.D."/>
            <person name="Zheng P."/>
            <person name="Utro F."/>
            <person name="Royaert S."/>
            <person name="Saski C."/>
            <person name="Jenkins J."/>
            <person name="Podicheti R."/>
            <person name="Zhao M."/>
            <person name="Scheffler B.E."/>
            <person name="Stack J.C."/>
            <person name="Feltus F.A."/>
            <person name="Mustiga G.M."/>
            <person name="Amores F."/>
            <person name="Phillips W."/>
            <person name="Marelli J.P."/>
            <person name="May G.D."/>
            <person name="Shapiro H."/>
            <person name="Ma J."/>
            <person name="Bustamante C.D."/>
            <person name="Schnell R.J."/>
            <person name="Main D."/>
            <person name="Gilbert D."/>
            <person name="Parida L."/>
            <person name="Kuhn D.N."/>
        </authorList>
    </citation>
    <scope>NUCLEOTIDE SEQUENCE [LARGE SCALE GENOMIC DNA]</scope>
    <source>
        <strain evidence="2">cv. Matina 1-6</strain>
    </source>
</reference>
<gene>
    <name evidence="1" type="ORF">TCM_019850</name>
</gene>